<dbReference type="Proteomes" id="UP000078200">
    <property type="component" value="Unassembled WGS sequence"/>
</dbReference>
<proteinExistence type="predicted"/>
<evidence type="ECO:0000313" key="2">
    <source>
        <dbReference type="Proteomes" id="UP000078200"/>
    </source>
</evidence>
<evidence type="ECO:0000313" key="1">
    <source>
        <dbReference type="EnsemblMetazoa" id="GAUT043285-PA"/>
    </source>
</evidence>
<keyword evidence="2" id="KW-1185">Reference proteome</keyword>
<protein>
    <submittedName>
        <fullName evidence="1">Uncharacterized protein</fullName>
    </submittedName>
</protein>
<organism evidence="1 2">
    <name type="scientific">Glossina austeni</name>
    <name type="common">Savannah tsetse fly</name>
    <dbReference type="NCBI Taxonomy" id="7395"/>
    <lineage>
        <taxon>Eukaryota</taxon>
        <taxon>Metazoa</taxon>
        <taxon>Ecdysozoa</taxon>
        <taxon>Arthropoda</taxon>
        <taxon>Hexapoda</taxon>
        <taxon>Insecta</taxon>
        <taxon>Pterygota</taxon>
        <taxon>Neoptera</taxon>
        <taxon>Endopterygota</taxon>
        <taxon>Diptera</taxon>
        <taxon>Brachycera</taxon>
        <taxon>Muscomorpha</taxon>
        <taxon>Hippoboscoidea</taxon>
        <taxon>Glossinidae</taxon>
        <taxon>Glossina</taxon>
    </lineage>
</organism>
<accession>A0A1A9VPA6</accession>
<dbReference type="AlphaFoldDB" id="A0A1A9VPA6"/>
<reference evidence="1" key="1">
    <citation type="submission" date="2020-05" db="UniProtKB">
        <authorList>
            <consortium name="EnsemblMetazoa"/>
        </authorList>
    </citation>
    <scope>IDENTIFICATION</scope>
    <source>
        <strain evidence="1">TTRI</strain>
    </source>
</reference>
<sequence>MIPGAICLATCTELPVPEASDDDDVFKSEEIEFVFEIFVPPLLDVLELNVFETAAAANCAAICGETFMFPLAVEELSLFGGPGALVPPLFDDAWAIVAELTVVVAVNMLAADADVPEAFKLSTVGVKTPGGTDALEIVLELEFAIRSGTPPPEDIILVLLLELWLLLWLLLLLPTCFLLPFEFELIPACKLVPLLLDDAFGPQLDVFEELPPVFSSRFGLHPLFAARYDDSITKGNYNLLKLNTLVITLRRPVIEDLAFLDEFVEQGIRA</sequence>
<dbReference type="VEuPathDB" id="VectorBase:GAUT043285"/>
<name>A0A1A9VPA6_GLOAU</name>
<dbReference type="EnsemblMetazoa" id="GAUT043285-RA">
    <property type="protein sequence ID" value="GAUT043285-PA"/>
    <property type="gene ID" value="GAUT043285"/>
</dbReference>